<evidence type="ECO:0000256" key="3">
    <source>
        <dbReference type="SAM" id="MobiDB-lite"/>
    </source>
</evidence>
<dbReference type="PANTHER" id="PTHR19965">
    <property type="entry name" value="RNA AND EXPORT FACTOR BINDING PROTEIN"/>
    <property type="match status" value="1"/>
</dbReference>
<dbReference type="GO" id="GO:0003729">
    <property type="term" value="F:mRNA binding"/>
    <property type="evidence" value="ECO:0007669"/>
    <property type="project" value="TreeGrafter"/>
</dbReference>
<dbReference type="EMBL" id="ML977573">
    <property type="protein sequence ID" value="KAF2003207.1"/>
    <property type="molecule type" value="Genomic_DNA"/>
</dbReference>
<organism evidence="5 6">
    <name type="scientific">Amniculicola lignicola CBS 123094</name>
    <dbReference type="NCBI Taxonomy" id="1392246"/>
    <lineage>
        <taxon>Eukaryota</taxon>
        <taxon>Fungi</taxon>
        <taxon>Dikarya</taxon>
        <taxon>Ascomycota</taxon>
        <taxon>Pezizomycotina</taxon>
        <taxon>Dothideomycetes</taxon>
        <taxon>Pleosporomycetidae</taxon>
        <taxon>Pleosporales</taxon>
        <taxon>Amniculicolaceae</taxon>
        <taxon>Amniculicola</taxon>
    </lineage>
</organism>
<protein>
    <submittedName>
        <fullName evidence="5">RNA-binding domain-containing protein</fullName>
    </submittedName>
</protein>
<feature type="domain" description="RRM" evidence="4">
    <location>
        <begin position="70"/>
        <end position="149"/>
    </location>
</feature>
<feature type="compositionally biased region" description="Basic and acidic residues" evidence="3">
    <location>
        <begin position="202"/>
        <end position="231"/>
    </location>
</feature>
<keyword evidence="1 2" id="KW-0694">RNA-binding</keyword>
<dbReference type="InterPro" id="IPR051229">
    <property type="entry name" value="ALYREF_mRNA_export"/>
</dbReference>
<feature type="region of interest" description="Disordered" evidence="3">
    <location>
        <begin position="1"/>
        <end position="67"/>
    </location>
</feature>
<evidence type="ECO:0000256" key="1">
    <source>
        <dbReference type="ARBA" id="ARBA00022884"/>
    </source>
</evidence>
<dbReference type="InterPro" id="IPR012677">
    <property type="entry name" value="Nucleotide-bd_a/b_plait_sf"/>
</dbReference>
<sequence>MSSKLATSLDDIVKTAQAEGLTPQSRRGRRDRRGGRGGAGPVGGIQKSQPAPRKQGKPAAPAPAAAGDSVKLLITGLPDDIEEKAIQEFFTSTKIGRAKRVILSYNKNGNGNGNATVIFHKAEQAQKAVEKMDGNKIDGRPIRVELVLSPAVAPIATKPLAERLTGPKKAQDKPKPATATKGTGAGARGRDRGRGRGRGGRGGREPRVPRTHEELDKELADINRQNGRGDADMVTDGATGAGGDTVMDEAL</sequence>
<evidence type="ECO:0000259" key="4">
    <source>
        <dbReference type="PROSITE" id="PS50102"/>
    </source>
</evidence>
<dbReference type="Gene3D" id="3.30.70.330">
    <property type="match status" value="1"/>
</dbReference>
<dbReference type="Pfam" id="PF00076">
    <property type="entry name" value="RRM_1"/>
    <property type="match status" value="1"/>
</dbReference>
<evidence type="ECO:0000256" key="2">
    <source>
        <dbReference type="PROSITE-ProRule" id="PRU00176"/>
    </source>
</evidence>
<keyword evidence="6" id="KW-1185">Reference proteome</keyword>
<reference evidence="5" key="1">
    <citation type="journal article" date="2020" name="Stud. Mycol.">
        <title>101 Dothideomycetes genomes: a test case for predicting lifestyles and emergence of pathogens.</title>
        <authorList>
            <person name="Haridas S."/>
            <person name="Albert R."/>
            <person name="Binder M."/>
            <person name="Bloem J."/>
            <person name="Labutti K."/>
            <person name="Salamov A."/>
            <person name="Andreopoulos B."/>
            <person name="Baker S."/>
            <person name="Barry K."/>
            <person name="Bills G."/>
            <person name="Bluhm B."/>
            <person name="Cannon C."/>
            <person name="Castanera R."/>
            <person name="Culley D."/>
            <person name="Daum C."/>
            <person name="Ezra D."/>
            <person name="Gonzalez J."/>
            <person name="Henrissat B."/>
            <person name="Kuo A."/>
            <person name="Liang C."/>
            <person name="Lipzen A."/>
            <person name="Lutzoni F."/>
            <person name="Magnuson J."/>
            <person name="Mondo S."/>
            <person name="Nolan M."/>
            <person name="Ohm R."/>
            <person name="Pangilinan J."/>
            <person name="Park H.-J."/>
            <person name="Ramirez L."/>
            <person name="Alfaro M."/>
            <person name="Sun H."/>
            <person name="Tritt A."/>
            <person name="Yoshinaga Y."/>
            <person name="Zwiers L.-H."/>
            <person name="Turgeon B."/>
            <person name="Goodwin S."/>
            <person name="Spatafora J."/>
            <person name="Crous P."/>
            <person name="Grigoriev I."/>
        </authorList>
    </citation>
    <scope>NUCLEOTIDE SEQUENCE</scope>
    <source>
        <strain evidence="5">CBS 123094</strain>
    </source>
</reference>
<dbReference type="OrthoDB" id="346839at2759"/>
<accession>A0A6A5WNU6</accession>
<gene>
    <name evidence="5" type="ORF">P154DRAFT_532333</name>
</gene>
<evidence type="ECO:0000313" key="5">
    <source>
        <dbReference type="EMBL" id="KAF2003207.1"/>
    </source>
</evidence>
<dbReference type="SMART" id="SM00360">
    <property type="entry name" value="RRM"/>
    <property type="match status" value="1"/>
</dbReference>
<name>A0A6A5WNU6_9PLEO</name>
<dbReference type="GO" id="GO:0005634">
    <property type="term" value="C:nucleus"/>
    <property type="evidence" value="ECO:0007669"/>
    <property type="project" value="TreeGrafter"/>
</dbReference>
<proteinExistence type="predicted"/>
<dbReference type="SUPFAM" id="SSF54928">
    <property type="entry name" value="RNA-binding domain, RBD"/>
    <property type="match status" value="1"/>
</dbReference>
<dbReference type="InterPro" id="IPR000504">
    <property type="entry name" value="RRM_dom"/>
</dbReference>
<dbReference type="AlphaFoldDB" id="A0A6A5WNU6"/>
<dbReference type="Proteomes" id="UP000799779">
    <property type="component" value="Unassembled WGS sequence"/>
</dbReference>
<feature type="compositionally biased region" description="Low complexity" evidence="3">
    <location>
        <begin position="49"/>
        <end position="67"/>
    </location>
</feature>
<evidence type="ECO:0000313" key="6">
    <source>
        <dbReference type="Proteomes" id="UP000799779"/>
    </source>
</evidence>
<feature type="compositionally biased region" description="Basic residues" evidence="3">
    <location>
        <begin position="26"/>
        <end position="35"/>
    </location>
</feature>
<dbReference type="InterPro" id="IPR035979">
    <property type="entry name" value="RBD_domain_sf"/>
</dbReference>
<feature type="region of interest" description="Disordered" evidence="3">
    <location>
        <begin position="159"/>
        <end position="251"/>
    </location>
</feature>
<dbReference type="PANTHER" id="PTHR19965:SF35">
    <property type="entry name" value="RNA ANNEALING PROTEIN YRA1"/>
    <property type="match status" value="1"/>
</dbReference>
<dbReference type="PROSITE" id="PS50102">
    <property type="entry name" value="RRM"/>
    <property type="match status" value="1"/>
</dbReference>